<dbReference type="EMBL" id="JAOCDH010000014">
    <property type="protein sequence ID" value="MDH0702514.1"/>
    <property type="molecule type" value="Genomic_DNA"/>
</dbReference>
<keyword evidence="1" id="KW-0472">Membrane</keyword>
<feature type="transmembrane region" description="Helical" evidence="1">
    <location>
        <begin position="107"/>
        <end position="125"/>
    </location>
</feature>
<gene>
    <name evidence="2" type="ORF">N5D41_13595</name>
</gene>
<organism evidence="2 3">
    <name type="scientific">Ectopseudomonas toyotomiensis</name>
    <dbReference type="NCBI Taxonomy" id="554344"/>
    <lineage>
        <taxon>Bacteria</taxon>
        <taxon>Pseudomonadati</taxon>
        <taxon>Pseudomonadota</taxon>
        <taxon>Gammaproteobacteria</taxon>
        <taxon>Pseudomonadales</taxon>
        <taxon>Pseudomonadaceae</taxon>
        <taxon>Ectopseudomonas</taxon>
    </lineage>
</organism>
<feature type="transmembrane region" description="Helical" evidence="1">
    <location>
        <begin position="49"/>
        <end position="69"/>
    </location>
</feature>
<dbReference type="AlphaFoldDB" id="A0AA42LIT0"/>
<keyword evidence="1" id="KW-1133">Transmembrane helix</keyword>
<evidence type="ECO:0000313" key="2">
    <source>
        <dbReference type="EMBL" id="MDH0702514.1"/>
    </source>
</evidence>
<name>A0AA42LIT0_9GAMM</name>
<dbReference type="Proteomes" id="UP001161137">
    <property type="component" value="Unassembled WGS sequence"/>
</dbReference>
<evidence type="ECO:0008006" key="4">
    <source>
        <dbReference type="Google" id="ProtNLM"/>
    </source>
</evidence>
<feature type="transmembrane region" description="Helical" evidence="1">
    <location>
        <begin position="12"/>
        <end position="29"/>
    </location>
</feature>
<evidence type="ECO:0000256" key="1">
    <source>
        <dbReference type="SAM" id="Phobius"/>
    </source>
</evidence>
<protein>
    <recommendedName>
        <fullName evidence="4">DUF4345 domain-containing protein</fullName>
    </recommendedName>
</protein>
<evidence type="ECO:0000313" key="3">
    <source>
        <dbReference type="Proteomes" id="UP001161137"/>
    </source>
</evidence>
<feature type="transmembrane region" description="Helical" evidence="1">
    <location>
        <begin position="76"/>
        <end position="95"/>
    </location>
</feature>
<reference evidence="2" key="1">
    <citation type="submission" date="2022-09" db="EMBL/GenBank/DDBJ databases">
        <title>Intensive care unit water sources are persistently colonized with multi-drug resistant bacteria and are the site of extensive horizontal gene transfer of antibiotic resistance genes.</title>
        <authorList>
            <person name="Diorio-Toth L."/>
        </authorList>
    </citation>
    <scope>NUCLEOTIDE SEQUENCE</scope>
    <source>
        <strain evidence="2">GD03863</strain>
    </source>
</reference>
<comment type="caution">
    <text evidence="2">The sequence shown here is derived from an EMBL/GenBank/DDBJ whole genome shotgun (WGS) entry which is preliminary data.</text>
</comment>
<accession>A0AA42LIT0</accession>
<proteinExistence type="predicted"/>
<dbReference type="RefSeq" id="WP_230875493.1">
    <property type="nucleotide sequence ID" value="NZ_JACFYY010000019.1"/>
</dbReference>
<sequence length="131" mass="14397">MMDFIARNFRWLMLLSGVLTATMFYGLFAPQEALQSMFGASFEGQLQSLVVRSWSALVGLMGVLLIYGALSPKHRVLCAVIAALSKAFFVSLLLIHGQDYLTQAAPAIALDLLVITFTLLFLLAVQKRRSA</sequence>
<keyword evidence="1" id="KW-0812">Transmembrane</keyword>